<dbReference type="Pfam" id="PF04578">
    <property type="entry name" value="DUF594"/>
    <property type="match status" value="1"/>
</dbReference>
<dbReference type="PANTHER" id="PTHR31325">
    <property type="entry name" value="OS01G0798800 PROTEIN-RELATED"/>
    <property type="match status" value="1"/>
</dbReference>
<keyword evidence="2" id="KW-0812">Transmembrane</keyword>
<dbReference type="STRING" id="65489.A0A0D3FE37"/>
<evidence type="ECO:0000313" key="5">
    <source>
        <dbReference type="Proteomes" id="UP000026960"/>
    </source>
</evidence>
<dbReference type="InterPro" id="IPR007658">
    <property type="entry name" value="DUF594"/>
</dbReference>
<evidence type="ECO:0000256" key="1">
    <source>
        <dbReference type="SAM" id="MobiDB-lite"/>
    </source>
</evidence>
<dbReference type="Gramene" id="OBART03G04540.1">
    <property type="protein sequence ID" value="OBART03G04540.1"/>
    <property type="gene ID" value="OBART03G04540"/>
</dbReference>
<feature type="region of interest" description="Disordered" evidence="1">
    <location>
        <begin position="738"/>
        <end position="793"/>
    </location>
</feature>
<reference evidence="4" key="1">
    <citation type="journal article" date="2009" name="Rice">
        <title>De Novo Next Generation Sequencing of Plant Genomes.</title>
        <authorList>
            <person name="Rounsley S."/>
            <person name="Marri P.R."/>
            <person name="Yu Y."/>
            <person name="He R."/>
            <person name="Sisneros N."/>
            <person name="Goicoechea J.L."/>
            <person name="Lee S.J."/>
            <person name="Angelova A."/>
            <person name="Kudrna D."/>
            <person name="Luo M."/>
            <person name="Affourtit J."/>
            <person name="Desany B."/>
            <person name="Knight J."/>
            <person name="Niazi F."/>
            <person name="Egholm M."/>
            <person name="Wing R.A."/>
        </authorList>
    </citation>
    <scope>NUCLEOTIDE SEQUENCE [LARGE SCALE GENOMIC DNA]</scope>
    <source>
        <strain evidence="4">cv. IRGC 105608</strain>
    </source>
</reference>
<feature type="domain" description="DUF4220" evidence="3">
    <location>
        <begin position="31"/>
        <end position="416"/>
    </location>
</feature>
<dbReference type="Proteomes" id="UP000026960">
    <property type="component" value="Chromosome 3"/>
</dbReference>
<dbReference type="eggNOG" id="ENOG502QSWW">
    <property type="taxonomic scope" value="Eukaryota"/>
</dbReference>
<feature type="compositionally biased region" description="Polar residues" evidence="1">
    <location>
        <begin position="784"/>
        <end position="793"/>
    </location>
</feature>
<feature type="region of interest" description="Disordered" evidence="1">
    <location>
        <begin position="711"/>
        <end position="730"/>
    </location>
</feature>
<reference evidence="4" key="2">
    <citation type="submission" date="2015-03" db="UniProtKB">
        <authorList>
            <consortium name="EnsemblPlants"/>
        </authorList>
    </citation>
    <scope>IDENTIFICATION</scope>
</reference>
<name>A0A0D3FE37_9ORYZ</name>
<dbReference type="InterPro" id="IPR025315">
    <property type="entry name" value="DUF4220"/>
</dbReference>
<dbReference type="EnsemblPlants" id="OBART03G04540.1">
    <property type="protein sequence ID" value="OBART03G04540.1"/>
    <property type="gene ID" value="OBART03G04540"/>
</dbReference>
<dbReference type="AlphaFoldDB" id="A0A0D3FE37"/>
<sequence length="793" mass="90995">MGILILLYCMMFSWSMNVSFFGRRTMLSFMDTVTDTILVYILGAMQAAPFKNPMFPVWALLLVSFRSSSNVLSRYGTHFELRNVFKLLAVAYMYVTHGSTVWPIQFWVFWSFLVLKCFYRILANYRASKSLWHGRSSELLQVYMGPDHDRRNFNLESCNPYTMEGYKYLVYGESLRSSRNSAESLRIDNCWSIITLEQIWRCNEDMLTSVKWQGNNMQDLCLAFSLSRLLRCRLEGVTLHARTVSMTRKLVCSRISTENVDADKVLFGILDMDLVFLRDYLYSSYPMLFTGGLLWLFFPVILYLLKFSLIYFTTFLLTARYLLDHKIRASFHWGHLFNADTILTGIAIVFALCMEQWEVFKSLASNWKRLLVACRLVNCSDSSMRDFLRRLFNLPDMLVRWKDDGIPTTGQYIFLQSFNYSPWKWKLVHLLTMGIVESKVNATKPSRPIILRENVKRKVFESLHSLPSMGADSLPRDFAAQPVNERYWSACLEETRRCSHVILVWHIATSLCEMKLAQDLKSSGFLKSALSFLKKRWSRRYVVHENLDGSNLRTYSETANCLSRYCAYLLVSRPELLPENIWVSKQTFQDTVQCAREILKGCDSLQSMYDRLIATSQEATIPGEHNTKLNGNILQQGAMLGKMLIDNENQESRWEILAEVWARLLVHIAPSSNAEAHAKYLDCVLEFITQIWALFTHCGIEKSELWQEDAAPGSNARLASSSSPGPVDATRVQQTTVASDIPAAAQPNGQTSDLEDDEDIPEIVVIRHQADDFEDDGDVPEITVMSSPTPGTS</sequence>
<feature type="transmembrane region" description="Helical" evidence="2">
    <location>
        <begin position="84"/>
        <end position="102"/>
    </location>
</feature>
<dbReference type="Pfam" id="PF13968">
    <property type="entry name" value="DUF4220"/>
    <property type="match status" value="1"/>
</dbReference>
<evidence type="ECO:0000313" key="4">
    <source>
        <dbReference type="EnsemblPlants" id="OBART03G04540.1"/>
    </source>
</evidence>
<accession>A0A0D3FE37</accession>
<keyword evidence="5" id="KW-1185">Reference proteome</keyword>
<proteinExistence type="predicted"/>
<evidence type="ECO:0000259" key="3">
    <source>
        <dbReference type="Pfam" id="PF13968"/>
    </source>
</evidence>
<keyword evidence="2" id="KW-1133">Transmembrane helix</keyword>
<feature type="transmembrane region" description="Helical" evidence="2">
    <location>
        <begin position="335"/>
        <end position="352"/>
    </location>
</feature>
<keyword evidence="2" id="KW-0472">Membrane</keyword>
<protein>
    <recommendedName>
        <fullName evidence="3">DUF4220 domain-containing protein</fullName>
    </recommendedName>
</protein>
<dbReference type="PaxDb" id="65489-OBART03G04540.1"/>
<dbReference type="HOGENOM" id="CLU_008762_2_0_1"/>
<organism evidence="4">
    <name type="scientific">Oryza barthii</name>
    <dbReference type="NCBI Taxonomy" id="65489"/>
    <lineage>
        <taxon>Eukaryota</taxon>
        <taxon>Viridiplantae</taxon>
        <taxon>Streptophyta</taxon>
        <taxon>Embryophyta</taxon>
        <taxon>Tracheophyta</taxon>
        <taxon>Spermatophyta</taxon>
        <taxon>Magnoliopsida</taxon>
        <taxon>Liliopsida</taxon>
        <taxon>Poales</taxon>
        <taxon>Poaceae</taxon>
        <taxon>BOP clade</taxon>
        <taxon>Oryzoideae</taxon>
        <taxon>Oryzeae</taxon>
        <taxon>Oryzinae</taxon>
        <taxon>Oryza</taxon>
    </lineage>
</organism>
<evidence type="ECO:0000256" key="2">
    <source>
        <dbReference type="SAM" id="Phobius"/>
    </source>
</evidence>
<feature type="transmembrane region" description="Helical" evidence="2">
    <location>
        <begin position="304"/>
        <end position="323"/>
    </location>
</feature>